<feature type="domain" description="DNA polymerase alpha/delta/epsilon subunit B" evidence="7">
    <location>
        <begin position="251"/>
        <end position="449"/>
    </location>
</feature>
<accession>A0AAD5UQK6</accession>
<comment type="function">
    <text evidence="6">Participates in DNA repair and in chromosomal DNA replication.</text>
</comment>
<evidence type="ECO:0000313" key="9">
    <source>
        <dbReference type="Proteomes" id="UP001210925"/>
    </source>
</evidence>
<comment type="similarity">
    <text evidence="2 6">Belongs to the DNA polymerase epsilon subunit B family.</text>
</comment>
<comment type="subcellular location">
    <subcellularLocation>
        <location evidence="1 6">Nucleus</location>
    </subcellularLocation>
</comment>
<keyword evidence="5 6" id="KW-0539">Nucleus</keyword>
<proteinExistence type="inferred from homology"/>
<evidence type="ECO:0000256" key="2">
    <source>
        <dbReference type="ARBA" id="ARBA00009560"/>
    </source>
</evidence>
<dbReference type="GO" id="GO:0003887">
    <property type="term" value="F:DNA-directed DNA polymerase activity"/>
    <property type="evidence" value="ECO:0007669"/>
    <property type="project" value="UniProtKB-KW"/>
</dbReference>
<dbReference type="Gene3D" id="3.60.21.60">
    <property type="match status" value="1"/>
</dbReference>
<dbReference type="GO" id="GO:0008622">
    <property type="term" value="C:epsilon DNA polymerase complex"/>
    <property type="evidence" value="ECO:0007669"/>
    <property type="project" value="UniProtKB-UniRule"/>
</dbReference>
<dbReference type="EMBL" id="JADGKB010000001">
    <property type="protein sequence ID" value="KAJ3262622.1"/>
    <property type="molecule type" value="Genomic_DNA"/>
</dbReference>
<dbReference type="InterPro" id="IPR007185">
    <property type="entry name" value="DNA_pol_a/d/e_bsu"/>
</dbReference>
<keyword evidence="9" id="KW-1185">Reference proteome</keyword>
<evidence type="ECO:0000259" key="7">
    <source>
        <dbReference type="Pfam" id="PF04042"/>
    </source>
</evidence>
<keyword evidence="8" id="KW-0239">DNA-directed DNA polymerase</keyword>
<dbReference type="GO" id="GO:0003677">
    <property type="term" value="F:DNA binding"/>
    <property type="evidence" value="ECO:0007669"/>
    <property type="project" value="UniProtKB-UniRule"/>
</dbReference>
<dbReference type="AlphaFoldDB" id="A0AAD5UQK6"/>
<protein>
    <recommendedName>
        <fullName evidence="6">DNA polymerase epsilon subunit</fullName>
    </recommendedName>
    <alternativeName>
        <fullName evidence="6">DNA polymerase II subunit 2</fullName>
    </alternativeName>
</protein>
<gene>
    <name evidence="8" type="primary">DPB2</name>
    <name evidence="8" type="ORF">HK103_000151</name>
</gene>
<evidence type="ECO:0000256" key="1">
    <source>
        <dbReference type="ARBA" id="ARBA00004123"/>
    </source>
</evidence>
<evidence type="ECO:0000256" key="6">
    <source>
        <dbReference type="PIRNR" id="PIRNR000799"/>
    </source>
</evidence>
<keyword evidence="8" id="KW-0808">Transferase</keyword>
<evidence type="ECO:0000256" key="4">
    <source>
        <dbReference type="ARBA" id="ARBA00023125"/>
    </source>
</evidence>
<evidence type="ECO:0000256" key="5">
    <source>
        <dbReference type="ARBA" id="ARBA00023242"/>
    </source>
</evidence>
<dbReference type="GO" id="GO:0006261">
    <property type="term" value="P:DNA-templated DNA replication"/>
    <property type="evidence" value="ECO:0007669"/>
    <property type="project" value="InterPro"/>
</dbReference>
<organism evidence="8 9">
    <name type="scientific">Boothiomyces macroporosus</name>
    <dbReference type="NCBI Taxonomy" id="261099"/>
    <lineage>
        <taxon>Eukaryota</taxon>
        <taxon>Fungi</taxon>
        <taxon>Fungi incertae sedis</taxon>
        <taxon>Chytridiomycota</taxon>
        <taxon>Chytridiomycota incertae sedis</taxon>
        <taxon>Chytridiomycetes</taxon>
        <taxon>Rhizophydiales</taxon>
        <taxon>Terramycetaceae</taxon>
        <taxon>Boothiomyces</taxon>
    </lineage>
</organism>
<keyword evidence="8" id="KW-0548">Nucleotidyltransferase</keyword>
<dbReference type="Pfam" id="PF04042">
    <property type="entry name" value="DNA_pol_E_B"/>
    <property type="match status" value="1"/>
</dbReference>
<comment type="caution">
    <text evidence="8">The sequence shown here is derived from an EMBL/GenBank/DDBJ whole genome shotgun (WGS) entry which is preliminary data.</text>
</comment>
<dbReference type="PANTHER" id="PTHR12708:SF0">
    <property type="entry name" value="DNA POLYMERASE EPSILON SUBUNIT 2"/>
    <property type="match status" value="1"/>
</dbReference>
<evidence type="ECO:0000313" key="8">
    <source>
        <dbReference type="EMBL" id="KAJ3262622.1"/>
    </source>
</evidence>
<dbReference type="PIRSF" id="PIRSF000799">
    <property type="entry name" value="DNA_pol_eps_2"/>
    <property type="match status" value="1"/>
</dbReference>
<dbReference type="InterPro" id="IPR016266">
    <property type="entry name" value="POLE2"/>
</dbReference>
<keyword evidence="3 6" id="KW-0235">DNA replication</keyword>
<dbReference type="GO" id="GO:0042276">
    <property type="term" value="P:error-prone translesion synthesis"/>
    <property type="evidence" value="ECO:0007669"/>
    <property type="project" value="TreeGrafter"/>
</dbReference>
<dbReference type="PANTHER" id="PTHR12708">
    <property type="entry name" value="DNA POLYMERASE EPSILON SUBUNIT B"/>
    <property type="match status" value="1"/>
</dbReference>
<name>A0AAD5UQK6_9FUNG</name>
<reference evidence="8" key="1">
    <citation type="submission" date="2020-05" db="EMBL/GenBank/DDBJ databases">
        <title>Phylogenomic resolution of chytrid fungi.</title>
        <authorList>
            <person name="Stajich J.E."/>
            <person name="Amses K."/>
            <person name="Simmons R."/>
            <person name="Seto K."/>
            <person name="Myers J."/>
            <person name="Bonds A."/>
            <person name="Quandt C.A."/>
            <person name="Barry K."/>
            <person name="Liu P."/>
            <person name="Grigoriev I."/>
            <person name="Longcore J.E."/>
            <person name="James T.Y."/>
        </authorList>
    </citation>
    <scope>NUCLEOTIDE SEQUENCE</scope>
    <source>
        <strain evidence="8">PLAUS21</strain>
    </source>
</reference>
<dbReference type="Proteomes" id="UP001210925">
    <property type="component" value="Unassembled WGS sequence"/>
</dbReference>
<keyword evidence="4 6" id="KW-0238">DNA-binding</keyword>
<evidence type="ECO:0000256" key="3">
    <source>
        <dbReference type="ARBA" id="ARBA00022705"/>
    </source>
</evidence>
<sequence length="487" mass="55957">MPAIQYLEEFVEEQQIDQDNFLYLLDEISKQYQDNIIEKDQLQNVVREILSKNSDSSNDEVFQQLEKYLAIIDIFALPKFVYYPQQDVFALSKGERQFLGNVQEKSLEYRNRYELVKQRLLRNEVFLKPTFSADLNSYYKITPIIHLKGKPPGKYLLFGMFCEIQEGKLFIEDSDSYIEVKLSENLQLGNGIFTRGCFVLAEGDYTVNGEFIVETLAMPQPETRSKTLSCIPNSKEFFGGHPYDPNDYLLAELEKSEVSFTLEKLDVLFKGYSEAIIPFLFIFIGNFQSTSYVHSAAAATTYRENFDQLANIISKYPLISQNSHFIFIPGPNDPFGNMYSKPPIPAQYCKKLLSKVKNVTLASNPCRIKYCKKDILIFREDMMNIMVRNAAIPVPNDNIEKHLISTILDQGFLLPVPAEVKPIVISHYNAMLVYPLPDLVILADKFEAYQHEYEECQVVNPGSFPNNQFQFAVYQPAVGLVEPSILY</sequence>